<dbReference type="PROSITE" id="PS51318">
    <property type="entry name" value="TAT"/>
    <property type="match status" value="1"/>
</dbReference>
<protein>
    <recommendedName>
        <fullName evidence="3">Concanavalin A-like lectin/glucanases superfamily protein</fullName>
    </recommendedName>
</protein>
<reference evidence="1 2" key="1">
    <citation type="submission" date="2017-09" db="EMBL/GenBank/DDBJ databases">
        <authorList>
            <person name="Ehlers B."/>
            <person name="Leendertz F.H."/>
        </authorList>
    </citation>
    <scope>NUCLEOTIDE SEQUENCE [LARGE SCALE GENOMIC DNA]</scope>
    <source>
        <strain evidence="1 2">CGMCC 4.6857</strain>
    </source>
</reference>
<dbReference type="InterPro" id="IPR006311">
    <property type="entry name" value="TAT_signal"/>
</dbReference>
<evidence type="ECO:0000313" key="1">
    <source>
        <dbReference type="EMBL" id="SNY66629.1"/>
    </source>
</evidence>
<proteinExistence type="predicted"/>
<name>A0A285K220_9ACTN</name>
<dbReference type="Proteomes" id="UP000219612">
    <property type="component" value="Unassembled WGS sequence"/>
</dbReference>
<gene>
    <name evidence="1" type="ORF">SAMN05421748_13082</name>
</gene>
<keyword evidence="2" id="KW-1185">Reference proteome</keyword>
<organism evidence="1 2">
    <name type="scientific">Paractinoplanes atraurantiacus</name>
    <dbReference type="NCBI Taxonomy" id="1036182"/>
    <lineage>
        <taxon>Bacteria</taxon>
        <taxon>Bacillati</taxon>
        <taxon>Actinomycetota</taxon>
        <taxon>Actinomycetes</taxon>
        <taxon>Micromonosporales</taxon>
        <taxon>Micromonosporaceae</taxon>
        <taxon>Paractinoplanes</taxon>
    </lineage>
</organism>
<sequence>MLPILRDVRDHKTTRRGFLGLLGVSAAATAGLAEPAKAQAQAAKDLKGWTAALGDGLYAAKGQAPVTASDIAVEHVGGYSRLRANVNRRGIMAHVIAYKKVTGSGLMRVTHRGGYAFRLPVPAVNGTAQTVEGGLFVWDGHLDHGTAFQWELNPWLTTFGQLSVWTGDAWVAAGVKKPDTAWHTVNYTVTPAKKTVQLVLDGRKLPVPYSTTPKTGWGTGVAARLQAEAISVFPGAHATTAPSHEVHVRNWNWTRN</sequence>
<dbReference type="AlphaFoldDB" id="A0A285K220"/>
<accession>A0A285K220</accession>
<evidence type="ECO:0008006" key="3">
    <source>
        <dbReference type="Google" id="ProtNLM"/>
    </source>
</evidence>
<dbReference type="EMBL" id="OBDY01000030">
    <property type="protein sequence ID" value="SNY66629.1"/>
    <property type="molecule type" value="Genomic_DNA"/>
</dbReference>
<evidence type="ECO:0000313" key="2">
    <source>
        <dbReference type="Proteomes" id="UP000219612"/>
    </source>
</evidence>